<dbReference type="AlphaFoldDB" id="A0A3P8XDP0"/>
<organism evidence="3 4">
    <name type="scientific">Esox lucius</name>
    <name type="common">Northern pike</name>
    <dbReference type="NCBI Taxonomy" id="8010"/>
    <lineage>
        <taxon>Eukaryota</taxon>
        <taxon>Metazoa</taxon>
        <taxon>Chordata</taxon>
        <taxon>Craniata</taxon>
        <taxon>Vertebrata</taxon>
        <taxon>Euteleostomi</taxon>
        <taxon>Actinopterygii</taxon>
        <taxon>Neopterygii</taxon>
        <taxon>Teleostei</taxon>
        <taxon>Protacanthopterygii</taxon>
        <taxon>Esociformes</taxon>
        <taxon>Esocidae</taxon>
        <taxon>Esox</taxon>
    </lineage>
</organism>
<dbReference type="GeneTree" id="ENSGT00390000017392"/>
<keyword evidence="4" id="KW-1185">Reference proteome</keyword>
<accession>A0A3P8XDP0</accession>
<dbReference type="Bgee" id="ENSELUG00000002671">
    <property type="expression patterns" value="Expressed in testis and 14 other cell types or tissues"/>
</dbReference>
<proteinExistence type="predicted"/>
<dbReference type="InterPro" id="IPR052831">
    <property type="entry name" value="Apoptosis_promoter"/>
</dbReference>
<dbReference type="STRING" id="8010.ENSELUP00000001157"/>
<evidence type="ECO:0000256" key="2">
    <source>
        <dbReference type="SAM" id="MobiDB-lite"/>
    </source>
</evidence>
<protein>
    <submittedName>
        <fullName evidence="3">Programmed cell death 7</fullName>
    </submittedName>
</protein>
<feature type="coiled-coil region" evidence="1">
    <location>
        <begin position="555"/>
        <end position="583"/>
    </location>
</feature>
<dbReference type="PANTHER" id="PTHR48190:SF2">
    <property type="entry name" value="PROGRAMMED CELL DEATH PROTEIN 7"/>
    <property type="match status" value="1"/>
</dbReference>
<dbReference type="Proteomes" id="UP000265140">
    <property type="component" value="Chromosome 2"/>
</dbReference>
<dbReference type="PANTHER" id="PTHR48190">
    <property type="entry name" value="PROGRAMMED CELL DEATH PROTEIN 7"/>
    <property type="match status" value="1"/>
</dbReference>
<name>A0A3P8XDP0_ESOLU</name>
<reference evidence="3" key="4">
    <citation type="submission" date="2025-09" db="UniProtKB">
        <authorList>
            <consortium name="Ensembl"/>
        </authorList>
    </citation>
    <scope>IDENTIFICATION</scope>
</reference>
<feature type="compositionally biased region" description="Pro residues" evidence="2">
    <location>
        <begin position="16"/>
        <end position="31"/>
    </location>
</feature>
<feature type="compositionally biased region" description="Polar residues" evidence="2">
    <location>
        <begin position="167"/>
        <end position="181"/>
    </location>
</feature>
<evidence type="ECO:0000313" key="4">
    <source>
        <dbReference type="Proteomes" id="UP000265140"/>
    </source>
</evidence>
<dbReference type="Ensembl" id="ENSELUT00000017860.3">
    <property type="protein sequence ID" value="ENSELUP00000001157.2"/>
    <property type="gene ID" value="ENSELUG00000002671.3"/>
</dbReference>
<sequence>MSNVNTGDPDPFYSNRPPPYHGPQPIQPPPVCNSSFQSNMPGKSEATGAFWPGQNPSQYLPPPHQTTTRGQRFPQSQEWTLPPPVSVPGYDGKPYDFRPHFPQPPPRFEGYGPPHMSSGYFDPSIPPPPLNPSELSKFSTMSSQPVPVHNHSRLDPSMYEGGPPNPWAQSYNPGNAQSNLGASDFQRSFDHIPPHRMLGQSPQSQYGNPDSNFRPKPADSGYSEHHSRPLLASPSLAPLGKEAQRNQGFSKPMAPQPPDEDFIQRMQDEQWLKRFLRNRKKTTAKPVQPLSKQGQPKFSVGCMRNTLYNAVQLVSKLSMACETLKQNLENDSVWADSYTEALSVKTDLQEKLKVLSDTDCIEHLKKKLSSISKKRARLRRRKVEQAEERQREEERLAEREAAIDKWRMKRIHEVEEKKREQELKVAADTVLCEVRKKQADSKRMLDILKSLEKLRKLRKEAASRKGKTVVHFLLTFLLLQTVPPLHHHHRSKKKKKTFSLWTNLHGYSPFSLLFSVCVAGIFPEQEADQAFDQLVERLRALIRKRTGVYGAEENALRVMLENEQEEERKRDLEKQQKKEKERLLLRKREMDRMLFGDEMPQGHPLQAFLEYYTQAEGSLTALIQIRREWDQYLVPVDHPDGTAIPQDWVIPEPPTDEVWATALDQGDSFGS</sequence>
<dbReference type="InParanoid" id="A0A3P8XDP0"/>
<dbReference type="OMA" id="WACFLES"/>
<dbReference type="Pfam" id="PF16021">
    <property type="entry name" value="PDCD7"/>
    <property type="match status" value="2"/>
</dbReference>
<feature type="compositionally biased region" description="Polar residues" evidence="2">
    <location>
        <begin position="65"/>
        <end position="79"/>
    </location>
</feature>
<evidence type="ECO:0000313" key="3">
    <source>
        <dbReference type="Ensembl" id="ENSELUP00000001157.2"/>
    </source>
</evidence>
<dbReference type="GO" id="GO:0005689">
    <property type="term" value="C:U12-type spliceosomal complex"/>
    <property type="evidence" value="ECO:0007669"/>
    <property type="project" value="TreeGrafter"/>
</dbReference>
<feature type="compositionally biased region" description="Polar residues" evidence="2">
    <location>
        <begin position="32"/>
        <end position="41"/>
    </location>
</feature>
<dbReference type="OrthoDB" id="2289628at2759"/>
<reference evidence="3" key="3">
    <citation type="submission" date="2025-08" db="UniProtKB">
        <authorList>
            <consortium name="Ensembl"/>
        </authorList>
    </citation>
    <scope>IDENTIFICATION</scope>
</reference>
<feature type="region of interest" description="Disordered" evidence="2">
    <location>
        <begin position="1"/>
        <end position="234"/>
    </location>
</feature>
<feature type="coiled-coil region" evidence="1">
    <location>
        <begin position="361"/>
        <end position="409"/>
    </location>
</feature>
<evidence type="ECO:0000256" key="1">
    <source>
        <dbReference type="SAM" id="Coils"/>
    </source>
</evidence>
<reference evidence="3" key="2">
    <citation type="submission" date="2020-02" db="EMBL/GenBank/DDBJ databases">
        <title>Esox lucius (northern pike) genome, fEsoLuc1, primary haplotype.</title>
        <authorList>
            <person name="Myers G."/>
            <person name="Karagic N."/>
            <person name="Meyer A."/>
            <person name="Pippel M."/>
            <person name="Reichard M."/>
            <person name="Winkler S."/>
            <person name="Tracey A."/>
            <person name="Sims Y."/>
            <person name="Howe K."/>
            <person name="Rhie A."/>
            <person name="Formenti G."/>
            <person name="Durbin R."/>
            <person name="Fedrigo O."/>
            <person name="Jarvis E.D."/>
        </authorList>
    </citation>
    <scope>NUCLEOTIDE SEQUENCE [LARGE SCALE GENOMIC DNA]</scope>
</reference>
<reference evidence="4" key="1">
    <citation type="journal article" date="2014" name="PLoS ONE">
        <title>The genome and linkage map of the northern pike (Esox lucius): conserved synteny revealed between the salmonid sister group and the Neoteleostei.</title>
        <authorList>
            <person name="Rondeau E.B."/>
            <person name="Minkley D.R."/>
            <person name="Leong J.S."/>
            <person name="Messmer A.M."/>
            <person name="Jantzen J.R."/>
            <person name="von Schalburg K.R."/>
            <person name="Lemon C."/>
            <person name="Bird N.H."/>
            <person name="Koop B.F."/>
        </authorList>
    </citation>
    <scope>NUCLEOTIDE SEQUENCE</scope>
</reference>
<keyword evidence="1" id="KW-0175">Coiled coil</keyword>
<dbReference type="InterPro" id="IPR031974">
    <property type="entry name" value="PDCD7"/>
</dbReference>
<feature type="compositionally biased region" description="Polar residues" evidence="2">
    <location>
        <begin position="200"/>
        <end position="211"/>
    </location>
</feature>